<evidence type="ECO:0000256" key="2">
    <source>
        <dbReference type="SAM" id="SignalP"/>
    </source>
</evidence>
<proteinExistence type="predicted"/>
<feature type="compositionally biased region" description="Basic and acidic residues" evidence="1">
    <location>
        <begin position="176"/>
        <end position="193"/>
    </location>
</feature>
<dbReference type="InterPro" id="IPR038921">
    <property type="entry name" value="YOR389W-like"/>
</dbReference>
<keyword evidence="2" id="KW-0732">Signal</keyword>
<evidence type="ECO:0000313" key="3">
    <source>
        <dbReference type="EMBL" id="KEQ87508.1"/>
    </source>
</evidence>
<feature type="compositionally biased region" description="Basic residues" evidence="1">
    <location>
        <begin position="166"/>
        <end position="175"/>
    </location>
</feature>
<feature type="chain" id="PRO_5001702479" evidence="2">
    <location>
        <begin position="19"/>
        <end position="742"/>
    </location>
</feature>
<feature type="compositionally biased region" description="Basic and acidic residues" evidence="1">
    <location>
        <begin position="144"/>
        <end position="165"/>
    </location>
</feature>
<dbReference type="RefSeq" id="XP_029763695.1">
    <property type="nucleotide sequence ID" value="XM_029904816.1"/>
</dbReference>
<organism evidence="3 4">
    <name type="scientific">Aureobasidium pullulans EXF-150</name>
    <dbReference type="NCBI Taxonomy" id="1043002"/>
    <lineage>
        <taxon>Eukaryota</taxon>
        <taxon>Fungi</taxon>
        <taxon>Dikarya</taxon>
        <taxon>Ascomycota</taxon>
        <taxon>Pezizomycotina</taxon>
        <taxon>Dothideomycetes</taxon>
        <taxon>Dothideomycetidae</taxon>
        <taxon>Dothideales</taxon>
        <taxon>Saccotheciaceae</taxon>
        <taxon>Aureobasidium</taxon>
    </lineage>
</organism>
<name>A0A074XPL6_AURPU</name>
<gene>
    <name evidence="3" type="ORF">M438DRAFT_342673</name>
</gene>
<dbReference type="OrthoDB" id="10261782at2759"/>
<dbReference type="AlphaFoldDB" id="A0A074XPL6"/>
<keyword evidence="4" id="KW-1185">Reference proteome</keyword>
<feature type="signal peptide" evidence="2">
    <location>
        <begin position="1"/>
        <end position="18"/>
    </location>
</feature>
<dbReference type="PANTHER" id="PTHR35204">
    <property type="entry name" value="YALI0A21131P"/>
    <property type="match status" value="1"/>
</dbReference>
<reference evidence="3 4" key="1">
    <citation type="journal article" date="2014" name="BMC Genomics">
        <title>Genome sequencing of four Aureobasidium pullulans varieties: biotechnological potential, stress tolerance, and description of new species.</title>
        <authorList>
            <person name="Gostin Ar C."/>
            <person name="Ohm R.A."/>
            <person name="Kogej T."/>
            <person name="Sonjak S."/>
            <person name="Turk M."/>
            <person name="Zajc J."/>
            <person name="Zalar P."/>
            <person name="Grube M."/>
            <person name="Sun H."/>
            <person name="Han J."/>
            <person name="Sharma A."/>
            <person name="Chiniquy J."/>
            <person name="Ngan C.Y."/>
            <person name="Lipzen A."/>
            <person name="Barry K."/>
            <person name="Grigoriev I.V."/>
            <person name="Gunde-Cimerman N."/>
        </authorList>
    </citation>
    <scope>NUCLEOTIDE SEQUENCE [LARGE SCALE GENOMIC DNA]</scope>
    <source>
        <strain evidence="3 4">EXF-150</strain>
    </source>
</reference>
<feature type="compositionally biased region" description="Basic and acidic residues" evidence="1">
    <location>
        <begin position="118"/>
        <end position="128"/>
    </location>
</feature>
<dbReference type="HOGENOM" id="CLU_017366_2_0_1"/>
<feature type="region of interest" description="Disordered" evidence="1">
    <location>
        <begin position="100"/>
        <end position="293"/>
    </location>
</feature>
<evidence type="ECO:0000256" key="1">
    <source>
        <dbReference type="SAM" id="MobiDB-lite"/>
    </source>
</evidence>
<sequence length="742" mass="82490">MPRPRDLVPFLLPWLAAAGPLPETANLIPTTDATTHANHIFNALHSSMRQFGSSLNHNGMSLFIATVPEGTEFYHGTSQKDRINGTQWLAFEPEHALLFARGHRGPPPGHGPPGDGHAPPDFEHEKPKGPYFPDEGIDQSNPTENKDHDKYKSPKDGSKHHDGKDRKGRPGKHHSDKGCHGPSRNESRPDAPHHPPPPPHHGPPPHHHDGPPSPPHRCPPGEGHLPCEPSEGHRGPPHRGPPSKHHGYPPAWFGHHDDHEHHEHHDDHEHHGDHGDDEHHEHHGPPPHMFFDELNEHHHDDEKHRSVFSLPPIGFWAHRLGDLLRNPKKRHTPPPARPTTSVIPSSPESIETRAEQEPLVSDDPKPKEDNSGYLHTYRTKHNLRLLYVDGQSAAKSKKGTLDTQDVLLLDDSIDHGSGMFGEMERAKQMCKMAHEQWNDRIDGVLRMEGGFEIILCDFAAHLNVVNIVKTNPESRGGGLGGGADNGDGFSYYRAVAARYHGIGGGRVELDYENFVSAFAYPEAIYFDDTGRPRLNNASGAIDDVRRAVDKMVLRKNDDFETVNWQVVADMVVARYSDRIEYLASGSLSTLSSLQAEVGRAIRPFIDYSARNSSAEIDRCASQFVPGTQALTSTSVASQAIREVTNTLCSSLVSAFAQTDHAAMLDQIKELKEYLAWTTWKQCRGCAADEVCFLPIWPTGTAEDFVQPKCRSNVKMGPGHGSENRYWNDFGRPMSKKFKSLEA</sequence>
<protein>
    <submittedName>
        <fullName evidence="3">Uncharacterized protein</fullName>
    </submittedName>
</protein>
<evidence type="ECO:0000313" key="4">
    <source>
        <dbReference type="Proteomes" id="UP000030706"/>
    </source>
</evidence>
<feature type="compositionally biased region" description="Basic residues" evidence="1">
    <location>
        <begin position="235"/>
        <end position="247"/>
    </location>
</feature>
<dbReference type="Proteomes" id="UP000030706">
    <property type="component" value="Unassembled WGS sequence"/>
</dbReference>
<feature type="compositionally biased region" description="Polar residues" evidence="1">
    <location>
        <begin position="338"/>
        <end position="349"/>
    </location>
</feature>
<feature type="region of interest" description="Disordered" evidence="1">
    <location>
        <begin position="326"/>
        <end position="373"/>
    </location>
</feature>
<accession>A0A074XPL6</accession>
<feature type="compositionally biased region" description="Basic and acidic residues" evidence="1">
    <location>
        <begin position="350"/>
        <end position="370"/>
    </location>
</feature>
<dbReference type="GeneID" id="40747122"/>
<feature type="compositionally biased region" description="Basic and acidic residues" evidence="1">
    <location>
        <begin position="254"/>
        <end position="293"/>
    </location>
</feature>
<dbReference type="STRING" id="1043002.A0A074XPL6"/>
<dbReference type="EMBL" id="KL584976">
    <property type="protein sequence ID" value="KEQ87508.1"/>
    <property type="molecule type" value="Genomic_DNA"/>
</dbReference>
<dbReference type="PANTHER" id="PTHR35204:SF1">
    <property type="entry name" value="ENTEROTOXIN"/>
    <property type="match status" value="1"/>
</dbReference>